<evidence type="ECO:0000256" key="1">
    <source>
        <dbReference type="ARBA" id="ARBA00022614"/>
    </source>
</evidence>
<name>W5K1Y6_ASTMX</name>
<keyword evidence="5" id="KW-1185">Reference proteome</keyword>
<feature type="transmembrane region" description="Helical" evidence="3">
    <location>
        <begin position="20"/>
        <end position="43"/>
    </location>
</feature>
<dbReference type="InterPro" id="IPR001611">
    <property type="entry name" value="Leu-rich_rpt"/>
</dbReference>
<evidence type="ECO:0000256" key="2">
    <source>
        <dbReference type="ARBA" id="ARBA00022737"/>
    </source>
</evidence>
<reference evidence="4" key="4">
    <citation type="submission" date="2025-09" db="UniProtKB">
        <authorList>
            <consortium name="Ensembl"/>
        </authorList>
    </citation>
    <scope>IDENTIFICATION</scope>
</reference>
<proteinExistence type="predicted"/>
<dbReference type="SMART" id="SM00368">
    <property type="entry name" value="LRR_RI"/>
    <property type="match status" value="1"/>
</dbReference>
<dbReference type="PANTHER" id="PTHR24106">
    <property type="entry name" value="NACHT, LRR AND CARD DOMAINS-CONTAINING"/>
    <property type="match status" value="1"/>
</dbReference>
<dbReference type="HOGENOM" id="CLU_002274_4_3_1"/>
<evidence type="ECO:0000256" key="3">
    <source>
        <dbReference type="SAM" id="Phobius"/>
    </source>
</evidence>
<dbReference type="AlphaFoldDB" id="W5K1Y6"/>
<keyword evidence="3" id="KW-0812">Transmembrane</keyword>
<dbReference type="GeneTree" id="ENSGT01090000260215"/>
<organism evidence="4 5">
    <name type="scientific">Astyanax mexicanus</name>
    <name type="common">Blind cave fish</name>
    <name type="synonym">Astyanax fasciatus mexicanus</name>
    <dbReference type="NCBI Taxonomy" id="7994"/>
    <lineage>
        <taxon>Eukaryota</taxon>
        <taxon>Metazoa</taxon>
        <taxon>Chordata</taxon>
        <taxon>Craniata</taxon>
        <taxon>Vertebrata</taxon>
        <taxon>Euteleostomi</taxon>
        <taxon>Actinopterygii</taxon>
        <taxon>Neopterygii</taxon>
        <taxon>Teleostei</taxon>
        <taxon>Ostariophysi</taxon>
        <taxon>Characiformes</taxon>
        <taxon>Characoidei</taxon>
        <taxon>Acestrorhamphidae</taxon>
        <taxon>Acestrorhamphinae</taxon>
        <taxon>Astyanax</taxon>
    </lineage>
</organism>
<dbReference type="Bgee" id="ENSAMXG00000001568">
    <property type="expression patterns" value="Expressed in muscle tissue and 6 other cell types or tissues"/>
</dbReference>
<dbReference type="InterPro" id="IPR051261">
    <property type="entry name" value="NLR"/>
</dbReference>
<dbReference type="Gene3D" id="3.80.10.10">
    <property type="entry name" value="Ribonuclease Inhibitor"/>
    <property type="match status" value="1"/>
</dbReference>
<evidence type="ECO:0000313" key="4">
    <source>
        <dbReference type="Ensembl" id="ENSAMXP00000001596.2"/>
    </source>
</evidence>
<feature type="transmembrane region" description="Helical" evidence="3">
    <location>
        <begin position="137"/>
        <end position="164"/>
    </location>
</feature>
<dbReference type="Proteomes" id="UP000018467">
    <property type="component" value="Unassembled WGS sequence"/>
</dbReference>
<dbReference type="InterPro" id="IPR032675">
    <property type="entry name" value="LRR_dom_sf"/>
</dbReference>
<keyword evidence="1" id="KW-0433">Leucine-rich repeat</keyword>
<dbReference type="SUPFAM" id="SSF52047">
    <property type="entry name" value="RNI-like"/>
    <property type="match status" value="1"/>
</dbReference>
<reference evidence="5" key="1">
    <citation type="submission" date="2013-03" db="EMBL/GenBank/DDBJ databases">
        <authorList>
            <person name="Jeffery W."/>
            <person name="Warren W."/>
            <person name="Wilson R.K."/>
        </authorList>
    </citation>
    <scope>NUCLEOTIDE SEQUENCE</scope>
    <source>
        <strain evidence="5">female</strain>
    </source>
</reference>
<reference evidence="4" key="3">
    <citation type="submission" date="2025-08" db="UniProtKB">
        <authorList>
            <consortium name="Ensembl"/>
        </authorList>
    </citation>
    <scope>IDENTIFICATION</scope>
</reference>
<evidence type="ECO:0000313" key="5">
    <source>
        <dbReference type="Proteomes" id="UP000018467"/>
    </source>
</evidence>
<dbReference type="Pfam" id="PF13516">
    <property type="entry name" value="LRR_6"/>
    <property type="match status" value="1"/>
</dbReference>
<keyword evidence="3" id="KW-1133">Transmembrane helix</keyword>
<dbReference type="Ensembl" id="ENSAMXT00000001596.2">
    <property type="protein sequence ID" value="ENSAMXP00000001596.2"/>
    <property type="gene ID" value="ENSAMXG00000001568.2"/>
</dbReference>
<dbReference type="PROSITE" id="PS51450">
    <property type="entry name" value="LRR"/>
    <property type="match status" value="1"/>
</dbReference>
<protein>
    <submittedName>
        <fullName evidence="4">Uncharacterized protein</fullName>
    </submittedName>
</protein>
<sequence>MLITSSLDRQYISQFNSIFYYLSIHSNILLWVYCKLICLFLCFRLASCDLGIKTCENLESVLNLENSSLKELDLSNNDLQDSGVELLSAGLKSSQCKLQILRSVVKSLTYAVSFISPNMQISFLVKRLKRFNAVSSSLLLSLHLCLFLSLSISLSLSLSLSVCAKSFTKNK</sequence>
<reference evidence="5" key="2">
    <citation type="journal article" date="2014" name="Nat. Commun.">
        <title>The cavefish genome reveals candidate genes for eye loss.</title>
        <authorList>
            <person name="McGaugh S.E."/>
            <person name="Gross J.B."/>
            <person name="Aken B."/>
            <person name="Blin M."/>
            <person name="Borowsky R."/>
            <person name="Chalopin D."/>
            <person name="Hinaux H."/>
            <person name="Jeffery W.R."/>
            <person name="Keene A."/>
            <person name="Ma L."/>
            <person name="Minx P."/>
            <person name="Murphy D."/>
            <person name="O'Quin K.E."/>
            <person name="Retaux S."/>
            <person name="Rohner N."/>
            <person name="Searle S.M."/>
            <person name="Stahl B.A."/>
            <person name="Tabin C."/>
            <person name="Volff J.N."/>
            <person name="Yoshizawa M."/>
            <person name="Warren W.C."/>
        </authorList>
    </citation>
    <scope>NUCLEOTIDE SEQUENCE [LARGE SCALE GENOMIC DNA]</scope>
    <source>
        <strain evidence="5">female</strain>
    </source>
</reference>
<accession>W5K1Y6</accession>
<keyword evidence="3" id="KW-0472">Membrane</keyword>
<dbReference type="InParanoid" id="W5K1Y6"/>
<keyword evidence="2" id="KW-0677">Repeat</keyword>